<reference evidence="3" key="2">
    <citation type="submission" date="2014-11" db="EMBL/GenBank/DDBJ databases">
        <title>Draft genome sequence of Hydrogenophaga intermedia S1.</title>
        <authorList>
            <person name="Gan H.M."/>
            <person name="Chew T.H."/>
            <person name="Stolz A."/>
        </authorList>
    </citation>
    <scope>NUCLEOTIDE SEQUENCE [LARGE SCALE GENOMIC DNA]</scope>
    <source>
        <strain evidence="3">S1</strain>
    </source>
</reference>
<evidence type="ECO:0000313" key="2">
    <source>
        <dbReference type="EMBL" id="CDN90562.1"/>
    </source>
</evidence>
<reference evidence="3" key="1">
    <citation type="submission" date="2014-02" db="EMBL/GenBank/DDBJ databases">
        <authorList>
            <person name="Gan H."/>
        </authorList>
    </citation>
    <scope>NUCLEOTIDE SEQUENCE [LARGE SCALE GENOMIC DNA]</scope>
    <source>
        <strain evidence="3">S1</strain>
    </source>
</reference>
<feature type="transmembrane region" description="Helical" evidence="1">
    <location>
        <begin position="18"/>
        <end position="37"/>
    </location>
</feature>
<accession>A0A1L1PKP2</accession>
<name>A0A1L1PKP2_HYDIT</name>
<dbReference type="EMBL" id="CCAE010000095">
    <property type="protein sequence ID" value="CDN90562.1"/>
    <property type="molecule type" value="Genomic_DNA"/>
</dbReference>
<evidence type="ECO:0000256" key="1">
    <source>
        <dbReference type="SAM" id="Phobius"/>
    </source>
</evidence>
<sequence length="203" mass="21402">MSAHTQVVRPAGAGHETLWVLLAAAGVLALAALVIGVRAKTEAAAALATHQVDARTQLNAAEQGVHADLLVAAEEIEALRDSEQAMPTVKALRDMGLPPFSAGPEARARGAHEWRATPQGNDLAYVGRSAEPQVAGSFLLRLPATAGKDAAGHAHDDAVEIWIQREGSVTWPEGINEPALVRQGWRQVITRYDAGVTRQGAAH</sequence>
<keyword evidence="1" id="KW-1133">Transmembrane helix</keyword>
<protein>
    <recommendedName>
        <fullName evidence="4">Transmembrane protein</fullName>
    </recommendedName>
</protein>
<proteinExistence type="predicted"/>
<gene>
    <name evidence="2" type="ORF">BN948_05007</name>
</gene>
<keyword evidence="1" id="KW-0472">Membrane</keyword>
<evidence type="ECO:0008006" key="4">
    <source>
        <dbReference type="Google" id="ProtNLM"/>
    </source>
</evidence>
<dbReference type="Proteomes" id="UP000028878">
    <property type="component" value="Unassembled WGS sequence"/>
</dbReference>
<organism evidence="2 3">
    <name type="scientific">Hydrogenophaga intermedia</name>
    <dbReference type="NCBI Taxonomy" id="65786"/>
    <lineage>
        <taxon>Bacteria</taxon>
        <taxon>Pseudomonadati</taxon>
        <taxon>Pseudomonadota</taxon>
        <taxon>Betaproteobacteria</taxon>
        <taxon>Burkholderiales</taxon>
        <taxon>Comamonadaceae</taxon>
        <taxon>Hydrogenophaga</taxon>
    </lineage>
</organism>
<keyword evidence="3" id="KW-1185">Reference proteome</keyword>
<dbReference type="InterPro" id="IPR046160">
    <property type="entry name" value="DUF6162"/>
</dbReference>
<keyword evidence="1" id="KW-0812">Transmembrane</keyword>
<dbReference type="RefSeq" id="WP_009519587.1">
    <property type="nucleotide sequence ID" value="NZ_CCAE010000095.1"/>
</dbReference>
<evidence type="ECO:0000313" key="3">
    <source>
        <dbReference type="Proteomes" id="UP000028878"/>
    </source>
</evidence>
<dbReference type="Pfam" id="PF19659">
    <property type="entry name" value="DUF6162"/>
    <property type="match status" value="1"/>
</dbReference>
<dbReference type="AlphaFoldDB" id="A0A1L1PKP2"/>